<comment type="caution">
    <text evidence="2">The sequence shown here is derived from an EMBL/GenBank/DDBJ whole genome shotgun (WGS) entry which is preliminary data.</text>
</comment>
<name>A0A9P6FRF3_9FUNG</name>
<feature type="non-terminal residue" evidence="2">
    <location>
        <position position="1"/>
    </location>
</feature>
<reference evidence="2" key="1">
    <citation type="journal article" date="2020" name="Fungal Divers.">
        <title>Resolving the Mortierellaceae phylogeny through synthesis of multi-gene phylogenetics and phylogenomics.</title>
        <authorList>
            <person name="Vandepol N."/>
            <person name="Liber J."/>
            <person name="Desiro A."/>
            <person name="Na H."/>
            <person name="Kennedy M."/>
            <person name="Barry K."/>
            <person name="Grigoriev I.V."/>
            <person name="Miller A.N."/>
            <person name="O'Donnell K."/>
            <person name="Stajich J.E."/>
            <person name="Bonito G."/>
        </authorList>
    </citation>
    <scope>NUCLEOTIDE SEQUENCE</scope>
    <source>
        <strain evidence="2">KOD1015</strain>
    </source>
</reference>
<proteinExistence type="predicted"/>
<evidence type="ECO:0000256" key="1">
    <source>
        <dbReference type="SAM" id="SignalP"/>
    </source>
</evidence>
<dbReference type="EMBL" id="JAABOA010002219">
    <property type="protein sequence ID" value="KAF9580198.1"/>
    <property type="molecule type" value="Genomic_DNA"/>
</dbReference>
<keyword evidence="3" id="KW-1185">Reference proteome</keyword>
<dbReference type="Proteomes" id="UP000780801">
    <property type="component" value="Unassembled WGS sequence"/>
</dbReference>
<feature type="signal peptide" evidence="1">
    <location>
        <begin position="1"/>
        <end position="31"/>
    </location>
</feature>
<keyword evidence="1" id="KW-0732">Signal</keyword>
<gene>
    <name evidence="2" type="ORF">BGW38_003256</name>
</gene>
<evidence type="ECO:0000313" key="2">
    <source>
        <dbReference type="EMBL" id="KAF9580198.1"/>
    </source>
</evidence>
<dbReference type="AlphaFoldDB" id="A0A9P6FRF3"/>
<accession>A0A9P6FRF3</accession>
<evidence type="ECO:0008006" key="4">
    <source>
        <dbReference type="Google" id="ProtNLM"/>
    </source>
</evidence>
<evidence type="ECO:0000313" key="3">
    <source>
        <dbReference type="Proteomes" id="UP000780801"/>
    </source>
</evidence>
<organism evidence="2 3">
    <name type="scientific">Lunasporangiospora selenospora</name>
    <dbReference type="NCBI Taxonomy" id="979761"/>
    <lineage>
        <taxon>Eukaryota</taxon>
        <taxon>Fungi</taxon>
        <taxon>Fungi incertae sedis</taxon>
        <taxon>Mucoromycota</taxon>
        <taxon>Mortierellomycotina</taxon>
        <taxon>Mortierellomycetes</taxon>
        <taxon>Mortierellales</taxon>
        <taxon>Mortierellaceae</taxon>
        <taxon>Lunasporangiospora</taxon>
    </lineage>
</organism>
<sequence length="101" mass="10823">NSIKMYGFKSSSKSIVSLLPLALFLACTAEALWCTCITDAGDPFNDLDQTYSVCAQVPGAVYQNSDWGGLRSARCDVGSSRSAEFIGKCKVYGARATSNCY</sequence>
<protein>
    <recommendedName>
        <fullName evidence="4">Cyanovirin-N domain-containing protein</fullName>
    </recommendedName>
</protein>
<feature type="chain" id="PRO_5040465643" description="Cyanovirin-N domain-containing protein" evidence="1">
    <location>
        <begin position="32"/>
        <end position="101"/>
    </location>
</feature>
<dbReference type="OrthoDB" id="5588676at2759"/>